<sequence>MAEGRSNWVVVTGLVRDGDRFDRKLRTLLQWRQDGIVDGIVMSTWIGEMDRYPETLRIIQEQGIVLVETEEPLINLAGHVLHQMKALHYGLLACPENAHILRLRPDLGELTPSLQRMLSAPPDLTIRDHGNWPRLFNAKIIIHGGFLHFPGYINDIIYYGERDDVLRLVNFTVHPEYIYTDCSPEQFFYTTALLQQVPILDGYMQVHAGCRFGDAAAGQVQRDVFAGSDYFLSAWATYLLCLHRYVRIGLFADSERSDQRDDDASGGFPMEALFQGGSFPPGLHMHADAQSLTFLGEGWLNALFARRLQDSPLTRRFYDRLDQASDFDFQKDQTLNPLRPAPDVLDFVSALREKLHIRTARLDEIGEAGALRYRIRGPRERVSFSASHMGQSMLEQQNTMLRRRVDELSEEVAAMAGLIAAMRKTDGAGGAS</sequence>
<organism evidence="1 2">
    <name type="scientific">Azospirillum doebereinerae</name>
    <dbReference type="NCBI Taxonomy" id="92933"/>
    <lineage>
        <taxon>Bacteria</taxon>
        <taxon>Pseudomonadati</taxon>
        <taxon>Pseudomonadota</taxon>
        <taxon>Alphaproteobacteria</taxon>
        <taxon>Rhodospirillales</taxon>
        <taxon>Azospirillaceae</taxon>
        <taxon>Azospirillum</taxon>
    </lineage>
</organism>
<reference evidence="1 2" key="1">
    <citation type="submission" date="2018-12" db="EMBL/GenBank/DDBJ databases">
        <authorList>
            <person name="Yang Y."/>
        </authorList>
    </citation>
    <scope>NUCLEOTIDE SEQUENCE [LARGE SCALE GENOMIC DNA]</scope>
    <source>
        <strain evidence="1 2">GSF71</strain>
    </source>
</reference>
<gene>
    <name evidence="1" type="ORF">EJ913_04940</name>
</gene>
<protein>
    <submittedName>
        <fullName evidence="1">Uncharacterized protein</fullName>
    </submittedName>
</protein>
<keyword evidence="2" id="KW-1185">Reference proteome</keyword>
<dbReference type="EMBL" id="RZIJ01000002">
    <property type="protein sequence ID" value="RUQ75196.1"/>
    <property type="molecule type" value="Genomic_DNA"/>
</dbReference>
<accession>A0A3S0V8K0</accession>
<dbReference type="RefSeq" id="WP_126995343.1">
    <property type="nucleotide sequence ID" value="NZ_JBNPXW010000002.1"/>
</dbReference>
<dbReference type="AlphaFoldDB" id="A0A3S0V8K0"/>
<dbReference type="OrthoDB" id="7296799at2"/>
<dbReference type="Proteomes" id="UP000280346">
    <property type="component" value="Unassembled WGS sequence"/>
</dbReference>
<proteinExistence type="predicted"/>
<comment type="caution">
    <text evidence="1">The sequence shown here is derived from an EMBL/GenBank/DDBJ whole genome shotgun (WGS) entry which is preliminary data.</text>
</comment>
<name>A0A3S0V8K0_9PROT</name>
<evidence type="ECO:0000313" key="2">
    <source>
        <dbReference type="Proteomes" id="UP000280346"/>
    </source>
</evidence>
<evidence type="ECO:0000313" key="1">
    <source>
        <dbReference type="EMBL" id="RUQ75196.1"/>
    </source>
</evidence>